<name>A0A3N4ITP5_ASCIM</name>
<feature type="compositionally biased region" description="Acidic residues" evidence="1">
    <location>
        <begin position="65"/>
        <end position="76"/>
    </location>
</feature>
<evidence type="ECO:0000256" key="1">
    <source>
        <dbReference type="SAM" id="MobiDB-lite"/>
    </source>
</evidence>
<feature type="region of interest" description="Disordered" evidence="1">
    <location>
        <begin position="328"/>
        <end position="354"/>
    </location>
</feature>
<proteinExistence type="predicted"/>
<reference evidence="2 3" key="1">
    <citation type="journal article" date="2018" name="Nat. Ecol. Evol.">
        <title>Pezizomycetes genomes reveal the molecular basis of ectomycorrhizal truffle lifestyle.</title>
        <authorList>
            <person name="Murat C."/>
            <person name="Payen T."/>
            <person name="Noel B."/>
            <person name="Kuo A."/>
            <person name="Morin E."/>
            <person name="Chen J."/>
            <person name="Kohler A."/>
            <person name="Krizsan K."/>
            <person name="Balestrini R."/>
            <person name="Da Silva C."/>
            <person name="Montanini B."/>
            <person name="Hainaut M."/>
            <person name="Levati E."/>
            <person name="Barry K.W."/>
            <person name="Belfiori B."/>
            <person name="Cichocki N."/>
            <person name="Clum A."/>
            <person name="Dockter R.B."/>
            <person name="Fauchery L."/>
            <person name="Guy J."/>
            <person name="Iotti M."/>
            <person name="Le Tacon F."/>
            <person name="Lindquist E.A."/>
            <person name="Lipzen A."/>
            <person name="Malagnac F."/>
            <person name="Mello A."/>
            <person name="Molinier V."/>
            <person name="Miyauchi S."/>
            <person name="Poulain J."/>
            <person name="Riccioni C."/>
            <person name="Rubini A."/>
            <person name="Sitrit Y."/>
            <person name="Splivallo R."/>
            <person name="Traeger S."/>
            <person name="Wang M."/>
            <person name="Zifcakova L."/>
            <person name="Wipf D."/>
            <person name="Zambonelli A."/>
            <person name="Paolocci F."/>
            <person name="Nowrousian M."/>
            <person name="Ottonello S."/>
            <person name="Baldrian P."/>
            <person name="Spatafora J.W."/>
            <person name="Henrissat B."/>
            <person name="Nagy L.G."/>
            <person name="Aury J.M."/>
            <person name="Wincker P."/>
            <person name="Grigoriev I.V."/>
            <person name="Bonfante P."/>
            <person name="Martin F.M."/>
        </authorList>
    </citation>
    <scope>NUCLEOTIDE SEQUENCE [LARGE SCALE GENOMIC DNA]</scope>
    <source>
        <strain evidence="2 3">RN42</strain>
    </source>
</reference>
<sequence>MLARTCKRFRLLAESYNFESLTLENEYRIFEFEEMMETEIGASRMPLIKHLKIPRVVIEYHNSEEESDTDGEEEGDTDTKEERDYDGEEETDTDGKEEMDTDNEGEGDTHSVEERDTDSEEEWDSYGAAYGGQPARTERRYYPYESFTGSGFDIEEYLIDSHKVEEEEYHRLYEELTVFTALFSALKKWDGRGTILNIHLGIFVKGHNSNGPYGIPENWEEQIIEACKEGLEDSTIGNTFEDLIAYLEARDILLELKIAVVKEMLGYDWDRYDEELDRDGGVLWCWKEGNPAWVDRLLTFSEEADILAFEDLPSPSFHTTTTIPSHAKVSPLSQSTTTIPQQTLPTAPTTTNMATLSTTSTSTKLEYCPTSLYASDPSPHSNDYYYDLRSHLSPTRRYNSRLSNYSLHLPQLRQFSVNRPDAVNKACEFEKERLQYINGDNHLGASPPKNVETEGLTPGQQKRALFKVCQRAKPSKGVSRAESHEISRTIQHQSRGLKREVKSRYAEALEAELRDPNLVLSDGGEYQSSQGTVDGFSEANYGDLVDAAVEGFTKKTGKKVARDWKELSVEKETGGFWDEIGEEEWERIVLEEALLLSEKEQLKTLGSDWDWALVMDKPESSMTSP</sequence>
<dbReference type="Proteomes" id="UP000275078">
    <property type="component" value="Unassembled WGS sequence"/>
</dbReference>
<dbReference type="EMBL" id="ML119645">
    <property type="protein sequence ID" value="RPA88098.1"/>
    <property type="molecule type" value="Genomic_DNA"/>
</dbReference>
<protein>
    <submittedName>
        <fullName evidence="2">Uncharacterized protein</fullName>
    </submittedName>
</protein>
<dbReference type="AlphaFoldDB" id="A0A3N4ITP5"/>
<feature type="compositionally biased region" description="Acidic residues" evidence="1">
    <location>
        <begin position="115"/>
        <end position="124"/>
    </location>
</feature>
<gene>
    <name evidence="2" type="ORF">BJ508DRAFT_356858</name>
</gene>
<accession>A0A3N4ITP5</accession>
<keyword evidence="3" id="KW-1185">Reference proteome</keyword>
<feature type="region of interest" description="Disordered" evidence="1">
    <location>
        <begin position="61"/>
        <end position="132"/>
    </location>
</feature>
<feature type="compositionally biased region" description="Low complexity" evidence="1">
    <location>
        <begin position="330"/>
        <end position="354"/>
    </location>
</feature>
<evidence type="ECO:0000313" key="2">
    <source>
        <dbReference type="EMBL" id="RPA88098.1"/>
    </source>
</evidence>
<evidence type="ECO:0000313" key="3">
    <source>
        <dbReference type="Proteomes" id="UP000275078"/>
    </source>
</evidence>
<organism evidence="2 3">
    <name type="scientific">Ascobolus immersus RN42</name>
    <dbReference type="NCBI Taxonomy" id="1160509"/>
    <lineage>
        <taxon>Eukaryota</taxon>
        <taxon>Fungi</taxon>
        <taxon>Dikarya</taxon>
        <taxon>Ascomycota</taxon>
        <taxon>Pezizomycotina</taxon>
        <taxon>Pezizomycetes</taxon>
        <taxon>Pezizales</taxon>
        <taxon>Ascobolaceae</taxon>
        <taxon>Ascobolus</taxon>
    </lineage>
</organism>